<accession>A0A4S3PV80</accession>
<feature type="coiled-coil region" evidence="3">
    <location>
        <begin position="207"/>
        <end position="276"/>
    </location>
</feature>
<dbReference type="InterPro" id="IPR027417">
    <property type="entry name" value="P-loop_NTPase"/>
</dbReference>
<keyword evidence="2" id="KW-0067">ATP-binding</keyword>
<feature type="domain" description="ABC transporter" evidence="4">
    <location>
        <begin position="303"/>
        <end position="515"/>
    </location>
</feature>
<dbReference type="NCBIfam" id="NF000355">
    <property type="entry name" value="ribo_prot_ABC_F"/>
    <property type="match status" value="1"/>
</dbReference>
<dbReference type="GO" id="GO:0005524">
    <property type="term" value="F:ATP binding"/>
    <property type="evidence" value="ECO:0007669"/>
    <property type="project" value="UniProtKB-KW"/>
</dbReference>
<feature type="domain" description="ABC transporter" evidence="4">
    <location>
        <begin position="4"/>
        <end position="211"/>
    </location>
</feature>
<dbReference type="InterPro" id="IPR003593">
    <property type="entry name" value="AAA+_ATPase"/>
</dbReference>
<evidence type="ECO:0000256" key="3">
    <source>
        <dbReference type="SAM" id="Coils"/>
    </source>
</evidence>
<evidence type="ECO:0000313" key="6">
    <source>
        <dbReference type="Proteomes" id="UP000306477"/>
    </source>
</evidence>
<proteinExistence type="predicted"/>
<dbReference type="AlphaFoldDB" id="A0A4S3PV80"/>
<dbReference type="PANTHER" id="PTHR42855">
    <property type="entry name" value="ABC TRANSPORTER ATP-BINDING SUBUNIT"/>
    <property type="match status" value="1"/>
</dbReference>
<dbReference type="GO" id="GO:0016887">
    <property type="term" value="F:ATP hydrolysis activity"/>
    <property type="evidence" value="ECO:0007669"/>
    <property type="project" value="InterPro"/>
</dbReference>
<name>A0A4S3PV80_9BACI</name>
<comment type="caution">
    <text evidence="5">The sequence shown here is derived from an EMBL/GenBank/DDBJ whole genome shotgun (WGS) entry which is preliminary data.</text>
</comment>
<dbReference type="Gene3D" id="3.40.50.300">
    <property type="entry name" value="P-loop containing nucleotide triphosphate hydrolases"/>
    <property type="match status" value="2"/>
</dbReference>
<gene>
    <name evidence="5" type="primary">abc-f</name>
    <name evidence="5" type="ORF">E1I69_08150</name>
</gene>
<dbReference type="InterPro" id="IPR003439">
    <property type="entry name" value="ABC_transporter-like_ATP-bd"/>
</dbReference>
<dbReference type="InterPro" id="IPR051309">
    <property type="entry name" value="ABCF_ATPase"/>
</dbReference>
<dbReference type="SMART" id="SM00382">
    <property type="entry name" value="AAA"/>
    <property type="match status" value="2"/>
</dbReference>
<dbReference type="PROSITE" id="PS50893">
    <property type="entry name" value="ABC_TRANSPORTER_2"/>
    <property type="match status" value="2"/>
</dbReference>
<dbReference type="EMBL" id="SLUB01000010">
    <property type="protein sequence ID" value="THE13306.1"/>
    <property type="molecule type" value="Genomic_DNA"/>
</dbReference>
<dbReference type="InterPro" id="IPR017871">
    <property type="entry name" value="ABC_transporter-like_CS"/>
</dbReference>
<dbReference type="Proteomes" id="UP000306477">
    <property type="component" value="Unassembled WGS sequence"/>
</dbReference>
<organism evidence="5 6">
    <name type="scientific">Bacillus timonensis</name>
    <dbReference type="NCBI Taxonomy" id="1033734"/>
    <lineage>
        <taxon>Bacteria</taxon>
        <taxon>Bacillati</taxon>
        <taxon>Bacillota</taxon>
        <taxon>Bacilli</taxon>
        <taxon>Bacillales</taxon>
        <taxon>Bacillaceae</taxon>
        <taxon>Bacillus</taxon>
    </lineage>
</organism>
<evidence type="ECO:0000256" key="2">
    <source>
        <dbReference type="ARBA" id="ARBA00022840"/>
    </source>
</evidence>
<keyword evidence="3" id="KW-0175">Coiled coil</keyword>
<dbReference type="SUPFAM" id="SSF52540">
    <property type="entry name" value="P-loop containing nucleoside triphosphate hydrolases"/>
    <property type="match status" value="2"/>
</dbReference>
<dbReference type="OrthoDB" id="9760950at2"/>
<sequence length="562" mass="64368">MTILKISGVHKSYGDKVILNHIEFDIQRGDRIGIVGNNGAGKTTLANILSGKIEMDKGNIEMPSGPILIGYVKQAADVALHDIEEVTVSRDMLKQTSQLGLRKVQTWDHNRGDHLSGGEKTKLSLAKVWASQPDLLLLDEPTNHLDFKGIAWLIEEMKAFPGAIIVISHDRYFLDQTVNQIIEVDDGNSVIYEGNYTDFSKEKERQYQSQLHRYDSQQKQKEKIENQLSNLQNWSDKAHRQSTKQEGFKEFYRVKAKKMDKQIKSKRKRLEKELEKNKVDKPKEIEELQFHFTQSKKRGKRIVEVKNGGMRFGERLLFQESHFYVKFGERIGILGENGCGKTTLLRVIMGESTLSMGELWKSHSLKIGYLSQDVTDLDESKTILEYVGITAKEKMSEARTIFANIGFHADKINQPISSLSLGERTRVKLVKLLLDEVDLFILDEPTNHLDLASRESLENILQSFEGSILIVSHDHYFLEKMCDKLLVFDNGVIKRVEMGLGEYQSRDKIGPVTTQSKDEEKLLIENEINAIIGELSFLKKDDPKYEELDKKLLVLMKQKREL</sequence>
<dbReference type="PROSITE" id="PS00211">
    <property type="entry name" value="ABC_TRANSPORTER_1"/>
    <property type="match status" value="2"/>
</dbReference>
<keyword evidence="1" id="KW-0547">Nucleotide-binding</keyword>
<protein>
    <submittedName>
        <fullName evidence="5">ABC-F type ribosomal protection protein</fullName>
    </submittedName>
</protein>
<evidence type="ECO:0000256" key="1">
    <source>
        <dbReference type="ARBA" id="ARBA00022741"/>
    </source>
</evidence>
<dbReference type="Pfam" id="PF00005">
    <property type="entry name" value="ABC_tran"/>
    <property type="match status" value="2"/>
</dbReference>
<dbReference type="RefSeq" id="WP_136379118.1">
    <property type="nucleotide sequence ID" value="NZ_SLUB01000010.1"/>
</dbReference>
<evidence type="ECO:0000259" key="4">
    <source>
        <dbReference type="PROSITE" id="PS50893"/>
    </source>
</evidence>
<evidence type="ECO:0000313" key="5">
    <source>
        <dbReference type="EMBL" id="THE13306.1"/>
    </source>
</evidence>
<keyword evidence="6" id="KW-1185">Reference proteome</keyword>
<dbReference type="CDD" id="cd03221">
    <property type="entry name" value="ABCF_EF-3"/>
    <property type="match status" value="2"/>
</dbReference>
<dbReference type="PANTHER" id="PTHR42855:SF2">
    <property type="entry name" value="DRUG RESISTANCE ABC TRANSPORTER,ATP-BINDING PROTEIN"/>
    <property type="match status" value="1"/>
</dbReference>
<reference evidence="5 6" key="1">
    <citation type="journal article" date="2019" name="Indoor Air">
        <title>Impacts of indoor surface finishes on bacterial viability.</title>
        <authorList>
            <person name="Hu J."/>
            <person name="Maamar S.B."/>
            <person name="Glawe A.J."/>
            <person name="Gottel N."/>
            <person name="Gilbert J.A."/>
            <person name="Hartmann E.M."/>
        </authorList>
    </citation>
    <scope>NUCLEOTIDE SEQUENCE [LARGE SCALE GENOMIC DNA]</scope>
    <source>
        <strain evidence="5 6">AF060A6</strain>
    </source>
</reference>